<dbReference type="STRING" id="692275.M3AVJ8"/>
<sequence length="433" mass="47639">MDPPPTKEELARMRREFEAARGFEEEDDLLYAFKPVVEHPPAVAANHTVAPPRRQPVVERPPPVAAHSSGIPPRYPSPTPRAQLPRQYNPHTHGAWRPLGPPPVAAHSFGIPPRYPSPTPRATLPRQYNPHTHGAWRPSSPPPAAANRIGIPPGYPPSGPLYELVLQEVRFETPRHVKVSIPQQYNSIAQGGWRPSSPPTAAANRIGIPPGYPPSGPPYELGSRGLHFETPRQMVPSILHQYSPVAHQPWRPSNPPPNAVGGGALALDRFNATQLGEHPAQQVPLPIVRRVRVQSCPAGFVQEVEEQVSPRGGWTGQPLGTPEAHYGYQIHDGFITEDRWRELPANVKKQIYEQRSIKEHRASRVRLGLGRPSVPTGPRNEMAMTHKRRNSHGSRSSEGVAGDQAGKQLTSPQWSRNKGVWKATFGGNYLGGS</sequence>
<dbReference type="EMBL" id="KB456268">
    <property type="protein sequence ID" value="EMF10086.1"/>
    <property type="molecule type" value="Genomic_DNA"/>
</dbReference>
<keyword evidence="3" id="KW-1185">Reference proteome</keyword>
<dbReference type="GeneID" id="27898683"/>
<evidence type="ECO:0000313" key="2">
    <source>
        <dbReference type="EMBL" id="EMF10086.1"/>
    </source>
</evidence>
<evidence type="ECO:0000313" key="3">
    <source>
        <dbReference type="Proteomes" id="UP000016931"/>
    </source>
</evidence>
<organism evidence="2 3">
    <name type="scientific">Sphaerulina musiva (strain SO2202)</name>
    <name type="common">Poplar stem canker fungus</name>
    <name type="synonym">Septoria musiva</name>
    <dbReference type="NCBI Taxonomy" id="692275"/>
    <lineage>
        <taxon>Eukaryota</taxon>
        <taxon>Fungi</taxon>
        <taxon>Dikarya</taxon>
        <taxon>Ascomycota</taxon>
        <taxon>Pezizomycotina</taxon>
        <taxon>Dothideomycetes</taxon>
        <taxon>Dothideomycetidae</taxon>
        <taxon>Mycosphaerellales</taxon>
        <taxon>Mycosphaerellaceae</taxon>
        <taxon>Sphaerulina</taxon>
    </lineage>
</organism>
<dbReference type="AlphaFoldDB" id="M3AVJ8"/>
<protein>
    <submittedName>
        <fullName evidence="2">Uncharacterized protein</fullName>
    </submittedName>
</protein>
<name>M3AVJ8_SPHMS</name>
<feature type="region of interest" description="Disordered" evidence="1">
    <location>
        <begin position="45"/>
        <end position="77"/>
    </location>
</feature>
<gene>
    <name evidence="2" type="ORF">SEPMUDRAFT_119810</name>
</gene>
<proteinExistence type="predicted"/>
<accession>M3AVJ8</accession>
<dbReference type="HOGENOM" id="CLU_633356_0_0_1"/>
<dbReference type="RefSeq" id="XP_016758207.1">
    <property type="nucleotide sequence ID" value="XM_016901546.1"/>
</dbReference>
<evidence type="ECO:0000256" key="1">
    <source>
        <dbReference type="SAM" id="MobiDB-lite"/>
    </source>
</evidence>
<dbReference type="Proteomes" id="UP000016931">
    <property type="component" value="Unassembled WGS sequence"/>
</dbReference>
<feature type="region of interest" description="Disordered" evidence="1">
    <location>
        <begin position="368"/>
        <end position="417"/>
    </location>
</feature>
<feature type="compositionally biased region" description="Polar residues" evidence="1">
    <location>
        <begin position="407"/>
        <end position="416"/>
    </location>
</feature>
<reference evidence="2 3" key="1">
    <citation type="journal article" date="2012" name="PLoS Pathog.">
        <title>Diverse lifestyles and strategies of plant pathogenesis encoded in the genomes of eighteen Dothideomycetes fungi.</title>
        <authorList>
            <person name="Ohm R.A."/>
            <person name="Feau N."/>
            <person name="Henrissat B."/>
            <person name="Schoch C.L."/>
            <person name="Horwitz B.A."/>
            <person name="Barry K.W."/>
            <person name="Condon B.J."/>
            <person name="Copeland A.C."/>
            <person name="Dhillon B."/>
            <person name="Glaser F."/>
            <person name="Hesse C.N."/>
            <person name="Kosti I."/>
            <person name="LaButti K."/>
            <person name="Lindquist E.A."/>
            <person name="Lucas S."/>
            <person name="Salamov A.A."/>
            <person name="Bradshaw R.E."/>
            <person name="Ciuffetti L."/>
            <person name="Hamelin R.C."/>
            <person name="Kema G.H.J."/>
            <person name="Lawrence C."/>
            <person name="Scott J.A."/>
            <person name="Spatafora J.W."/>
            <person name="Turgeon B.G."/>
            <person name="de Wit P.J.G.M."/>
            <person name="Zhong S."/>
            <person name="Goodwin S.B."/>
            <person name="Grigoriev I.V."/>
        </authorList>
    </citation>
    <scope>NUCLEOTIDE SEQUENCE [LARGE SCALE GENOMIC DNA]</scope>
    <source>
        <strain evidence="2 3">SO2202</strain>
    </source>
</reference>